<accession>A0A1I8C2P0</accession>
<dbReference type="CDD" id="cd09917">
    <property type="entry name" value="F-box_SF"/>
    <property type="match status" value="1"/>
</dbReference>
<sequence length="119" mass="13879">MNLPTEIKLDILQFLNYDQLFTLYATNGHFYYLISEYERKLSRMEFKKMEITASSSSSIRGAIKFGIFDLPFANLIKKVKSPSDEVKTKCQTAIDRRIPIYLCTNEPKETFFISLFKKG</sequence>
<dbReference type="SUPFAM" id="SSF81383">
    <property type="entry name" value="F-box domain"/>
    <property type="match status" value="1"/>
</dbReference>
<evidence type="ECO:0000313" key="2">
    <source>
        <dbReference type="Proteomes" id="UP000095281"/>
    </source>
</evidence>
<proteinExistence type="predicted"/>
<feature type="domain" description="F-box" evidence="1">
    <location>
        <begin position="1"/>
        <end position="44"/>
    </location>
</feature>
<reference evidence="3" key="1">
    <citation type="submission" date="2016-11" db="UniProtKB">
        <authorList>
            <consortium name="WormBaseParasite"/>
        </authorList>
    </citation>
    <scope>IDENTIFICATION</scope>
</reference>
<dbReference type="WBParaSite" id="MhA1_Contig917.frz3.gene18">
    <property type="protein sequence ID" value="MhA1_Contig917.frz3.gene18"/>
    <property type="gene ID" value="MhA1_Contig917.frz3.gene18"/>
</dbReference>
<dbReference type="InterPro" id="IPR036047">
    <property type="entry name" value="F-box-like_dom_sf"/>
</dbReference>
<dbReference type="PROSITE" id="PS50181">
    <property type="entry name" value="FBOX"/>
    <property type="match status" value="1"/>
</dbReference>
<organism evidence="2 3">
    <name type="scientific">Meloidogyne hapla</name>
    <name type="common">Root-knot nematode worm</name>
    <dbReference type="NCBI Taxonomy" id="6305"/>
    <lineage>
        <taxon>Eukaryota</taxon>
        <taxon>Metazoa</taxon>
        <taxon>Ecdysozoa</taxon>
        <taxon>Nematoda</taxon>
        <taxon>Chromadorea</taxon>
        <taxon>Rhabditida</taxon>
        <taxon>Tylenchina</taxon>
        <taxon>Tylenchomorpha</taxon>
        <taxon>Tylenchoidea</taxon>
        <taxon>Meloidogynidae</taxon>
        <taxon>Meloidogyninae</taxon>
        <taxon>Meloidogyne</taxon>
    </lineage>
</organism>
<evidence type="ECO:0000313" key="3">
    <source>
        <dbReference type="WBParaSite" id="MhA1_Contig917.frz3.gene18"/>
    </source>
</evidence>
<name>A0A1I8C2P0_MELHA</name>
<dbReference type="Proteomes" id="UP000095281">
    <property type="component" value="Unplaced"/>
</dbReference>
<dbReference type="InterPro" id="IPR001810">
    <property type="entry name" value="F-box_dom"/>
</dbReference>
<evidence type="ECO:0000259" key="1">
    <source>
        <dbReference type="PROSITE" id="PS50181"/>
    </source>
</evidence>
<keyword evidence="2" id="KW-1185">Reference proteome</keyword>
<protein>
    <submittedName>
        <fullName evidence="3">F-box domain-containing protein</fullName>
    </submittedName>
</protein>
<dbReference type="AlphaFoldDB" id="A0A1I8C2P0"/>